<accession>A0AA40FBX4</accession>
<dbReference type="EMBL" id="JAUKUD010000001">
    <property type="protein sequence ID" value="KAK0754962.1"/>
    <property type="molecule type" value="Genomic_DNA"/>
</dbReference>
<protein>
    <submittedName>
        <fullName evidence="1">Uncharacterized protein</fullName>
    </submittedName>
</protein>
<comment type="caution">
    <text evidence="1">The sequence shown here is derived from an EMBL/GenBank/DDBJ whole genome shotgun (WGS) entry which is preliminary data.</text>
</comment>
<evidence type="ECO:0000313" key="1">
    <source>
        <dbReference type="EMBL" id="KAK0754962.1"/>
    </source>
</evidence>
<organism evidence="1 2">
    <name type="scientific">Schizothecium vesticola</name>
    <dbReference type="NCBI Taxonomy" id="314040"/>
    <lineage>
        <taxon>Eukaryota</taxon>
        <taxon>Fungi</taxon>
        <taxon>Dikarya</taxon>
        <taxon>Ascomycota</taxon>
        <taxon>Pezizomycotina</taxon>
        <taxon>Sordariomycetes</taxon>
        <taxon>Sordariomycetidae</taxon>
        <taxon>Sordariales</taxon>
        <taxon>Schizotheciaceae</taxon>
        <taxon>Schizothecium</taxon>
    </lineage>
</organism>
<dbReference type="AlphaFoldDB" id="A0AA40FBX4"/>
<evidence type="ECO:0000313" key="2">
    <source>
        <dbReference type="Proteomes" id="UP001172155"/>
    </source>
</evidence>
<reference evidence="1" key="1">
    <citation type="submission" date="2023-06" db="EMBL/GenBank/DDBJ databases">
        <title>Genome-scale phylogeny and comparative genomics of the fungal order Sordariales.</title>
        <authorList>
            <consortium name="Lawrence Berkeley National Laboratory"/>
            <person name="Hensen N."/>
            <person name="Bonometti L."/>
            <person name="Westerberg I."/>
            <person name="Brannstrom I.O."/>
            <person name="Guillou S."/>
            <person name="Cros-Aarteil S."/>
            <person name="Calhoun S."/>
            <person name="Haridas S."/>
            <person name="Kuo A."/>
            <person name="Mondo S."/>
            <person name="Pangilinan J."/>
            <person name="Riley R."/>
            <person name="LaButti K."/>
            <person name="Andreopoulos B."/>
            <person name="Lipzen A."/>
            <person name="Chen C."/>
            <person name="Yanf M."/>
            <person name="Daum C."/>
            <person name="Ng V."/>
            <person name="Clum A."/>
            <person name="Steindorff A."/>
            <person name="Ohm R."/>
            <person name="Martin F."/>
            <person name="Silar P."/>
            <person name="Natvig D."/>
            <person name="Lalanne C."/>
            <person name="Gautier V."/>
            <person name="Ament-velasquez S.L."/>
            <person name="Kruys A."/>
            <person name="Hutchinson M.I."/>
            <person name="Powell A.J."/>
            <person name="Barry K."/>
            <person name="Miller A.N."/>
            <person name="Grigoriev I.V."/>
            <person name="Debuchy R."/>
            <person name="Gladieux P."/>
            <person name="Thoren M.H."/>
            <person name="Johannesson H."/>
        </authorList>
    </citation>
    <scope>NUCLEOTIDE SEQUENCE</scope>
    <source>
        <strain evidence="1">SMH3187-1</strain>
    </source>
</reference>
<name>A0AA40FBX4_9PEZI</name>
<dbReference type="Proteomes" id="UP001172155">
    <property type="component" value="Unassembled WGS sequence"/>
</dbReference>
<keyword evidence="2" id="KW-1185">Reference proteome</keyword>
<gene>
    <name evidence="1" type="ORF">B0T18DRAFT_49678</name>
</gene>
<proteinExistence type="predicted"/>
<sequence>MDAAGASSPESVRQNGRSFHGRDALQFSQCRYYLSREYRTPPLPASSQRQHWIFSPHCSSPLTPHIVDTTTSPWCPLNCGGVVEPSSCLPMGQGRRSMKTAMRLFFSGEPRSVPASPRRLWQTHLSAFVGGPTKHRHALDFGGQRGVAKGCLPLVIDRQWLETMARLARLPGSQACPAAGQFSTGWTTLSLSQTHGCLTATLPSRCHPDGQWYAPAFSCNSGAWW</sequence>